<dbReference type="AlphaFoldDB" id="A0AAD9IT64"/>
<dbReference type="PANTHER" id="PTHR32026">
    <property type="entry name" value="METHYLTRANSFERASE-LIKE PROTEIN 24"/>
    <property type="match status" value="1"/>
</dbReference>
<gene>
    <name evidence="2" type="ORF">LSH36_1701g00018</name>
</gene>
<evidence type="ECO:0000259" key="1">
    <source>
        <dbReference type="Pfam" id="PF05050"/>
    </source>
</evidence>
<evidence type="ECO:0000313" key="3">
    <source>
        <dbReference type="Proteomes" id="UP001208570"/>
    </source>
</evidence>
<dbReference type="InterPro" id="IPR006342">
    <property type="entry name" value="FkbM_mtfrase"/>
</dbReference>
<accession>A0AAD9IT64</accession>
<dbReference type="EMBL" id="JAODUP010001700">
    <property type="protein sequence ID" value="KAK2139595.1"/>
    <property type="molecule type" value="Genomic_DNA"/>
</dbReference>
<feature type="domain" description="Methyltransferase FkbM" evidence="1">
    <location>
        <begin position="66"/>
        <end position="194"/>
    </location>
</feature>
<dbReference type="Proteomes" id="UP001208570">
    <property type="component" value="Unassembled WGS sequence"/>
</dbReference>
<protein>
    <recommendedName>
        <fullName evidence="1">Methyltransferase FkbM domain-containing protein</fullName>
    </recommendedName>
</protein>
<dbReference type="SUPFAM" id="SSF53335">
    <property type="entry name" value="S-adenosyl-L-methionine-dependent methyltransferases"/>
    <property type="match status" value="1"/>
</dbReference>
<dbReference type="PANTHER" id="PTHR32026:SF10">
    <property type="entry name" value="METHYLTRANSFERASE-LIKE PROTEIN 24-RELATED"/>
    <property type="match status" value="1"/>
</dbReference>
<organism evidence="2 3">
    <name type="scientific">Paralvinella palmiformis</name>
    <dbReference type="NCBI Taxonomy" id="53620"/>
    <lineage>
        <taxon>Eukaryota</taxon>
        <taxon>Metazoa</taxon>
        <taxon>Spiralia</taxon>
        <taxon>Lophotrochozoa</taxon>
        <taxon>Annelida</taxon>
        <taxon>Polychaeta</taxon>
        <taxon>Sedentaria</taxon>
        <taxon>Canalipalpata</taxon>
        <taxon>Terebellida</taxon>
        <taxon>Terebelliformia</taxon>
        <taxon>Alvinellidae</taxon>
        <taxon>Paralvinella</taxon>
    </lineage>
</organism>
<dbReference type="InterPro" id="IPR029063">
    <property type="entry name" value="SAM-dependent_MTases_sf"/>
</dbReference>
<evidence type="ECO:0000313" key="2">
    <source>
        <dbReference type="EMBL" id="KAK2139595.1"/>
    </source>
</evidence>
<dbReference type="Gene3D" id="3.40.50.150">
    <property type="entry name" value="Vaccinia Virus protein VP39"/>
    <property type="match status" value="1"/>
</dbReference>
<dbReference type="Pfam" id="PF05050">
    <property type="entry name" value="Methyltransf_21"/>
    <property type="match status" value="1"/>
</dbReference>
<dbReference type="InterPro" id="IPR026913">
    <property type="entry name" value="METTL24"/>
</dbReference>
<sequence>MNKSFVICTLAFLGAVYAVFVVFTNKNMYHALQAPMILTTNTKQQERASIFVKGLYEVREWTSFNVTNALNGEDPELEFYSMEHYPTATKRDDNIYFYPIGIYGNNTVLNIDKKNCQVKTLGSLTKQFGDEKRVIDYLKMDVEESEWSALEAMFNEGVLAEQVKQIGIEFHTSVFNRNPGRYFRIVTRLEDLGFLKWKVNWNMQPIRGGITDCFEVYYINIKFVHPK</sequence>
<comment type="caution">
    <text evidence="2">The sequence shown here is derived from an EMBL/GenBank/DDBJ whole genome shotgun (WGS) entry which is preliminary data.</text>
</comment>
<reference evidence="2" key="1">
    <citation type="journal article" date="2023" name="Mol. Biol. Evol.">
        <title>Third-Generation Sequencing Reveals the Adaptive Role of the Epigenome in Three Deep-Sea Polychaetes.</title>
        <authorList>
            <person name="Perez M."/>
            <person name="Aroh O."/>
            <person name="Sun Y."/>
            <person name="Lan Y."/>
            <person name="Juniper S.K."/>
            <person name="Young C.R."/>
            <person name="Angers B."/>
            <person name="Qian P.Y."/>
        </authorList>
    </citation>
    <scope>NUCLEOTIDE SEQUENCE</scope>
    <source>
        <strain evidence="2">P08H-3</strain>
    </source>
</reference>
<name>A0AAD9IT64_9ANNE</name>
<keyword evidence="3" id="KW-1185">Reference proteome</keyword>
<proteinExistence type="predicted"/>